<dbReference type="Proteomes" id="UP001169242">
    <property type="component" value="Unassembled WGS sequence"/>
</dbReference>
<feature type="transmembrane region" description="Helical" evidence="8">
    <location>
        <begin position="346"/>
        <end position="365"/>
    </location>
</feature>
<feature type="domain" description="ABC transporter" evidence="9">
    <location>
        <begin position="440"/>
        <end position="674"/>
    </location>
</feature>
<dbReference type="SUPFAM" id="SSF90123">
    <property type="entry name" value="ABC transporter transmembrane region"/>
    <property type="match status" value="1"/>
</dbReference>
<evidence type="ECO:0000259" key="9">
    <source>
        <dbReference type="PROSITE" id="PS50893"/>
    </source>
</evidence>
<keyword evidence="5 11" id="KW-0067">ATP-binding</keyword>
<evidence type="ECO:0000256" key="2">
    <source>
        <dbReference type="ARBA" id="ARBA00022448"/>
    </source>
</evidence>
<dbReference type="InterPro" id="IPR003439">
    <property type="entry name" value="ABC_transporter-like_ATP-bd"/>
</dbReference>
<dbReference type="Gene3D" id="3.40.50.300">
    <property type="entry name" value="P-loop containing nucleotide triphosphate hydrolases"/>
    <property type="match status" value="1"/>
</dbReference>
<proteinExistence type="predicted"/>
<dbReference type="AlphaFoldDB" id="A0AA42J3H9"/>
<feature type="transmembrane region" description="Helical" evidence="8">
    <location>
        <begin position="265"/>
        <end position="285"/>
    </location>
</feature>
<dbReference type="InterPro" id="IPR011527">
    <property type="entry name" value="ABC1_TM_dom"/>
</dbReference>
<feature type="domain" description="ABC transmembrane type-1" evidence="10">
    <location>
        <begin position="24"/>
        <end position="407"/>
    </location>
</feature>
<dbReference type="SMART" id="SM00382">
    <property type="entry name" value="AAA"/>
    <property type="match status" value="1"/>
</dbReference>
<dbReference type="GO" id="GO:0015421">
    <property type="term" value="F:ABC-type oligopeptide transporter activity"/>
    <property type="evidence" value="ECO:0007669"/>
    <property type="project" value="TreeGrafter"/>
</dbReference>
<keyword evidence="6 8" id="KW-1133">Transmembrane helix</keyword>
<accession>A0AA42J3H9</accession>
<keyword evidence="4" id="KW-0547">Nucleotide-binding</keyword>
<dbReference type="GO" id="GO:0005886">
    <property type="term" value="C:plasma membrane"/>
    <property type="evidence" value="ECO:0007669"/>
    <property type="project" value="UniProtKB-SubCell"/>
</dbReference>
<dbReference type="Pfam" id="PF00664">
    <property type="entry name" value="ABC_membrane"/>
    <property type="match status" value="1"/>
</dbReference>
<dbReference type="Gene3D" id="1.20.1560.10">
    <property type="entry name" value="ABC transporter type 1, transmembrane domain"/>
    <property type="match status" value="1"/>
</dbReference>
<organism evidence="11 12">
    <name type="scientific">Holtiella tumoricola</name>
    <dbReference type="NCBI Taxonomy" id="3018743"/>
    <lineage>
        <taxon>Bacteria</taxon>
        <taxon>Bacillati</taxon>
        <taxon>Bacillota</taxon>
        <taxon>Clostridia</taxon>
        <taxon>Lachnospirales</taxon>
        <taxon>Cellulosilyticaceae</taxon>
        <taxon>Holtiella</taxon>
    </lineage>
</organism>
<dbReference type="InterPro" id="IPR027417">
    <property type="entry name" value="P-loop_NTPase"/>
</dbReference>
<dbReference type="EMBL" id="JAQIFT010000074">
    <property type="protein sequence ID" value="MDA3734210.1"/>
    <property type="molecule type" value="Genomic_DNA"/>
</dbReference>
<dbReference type="PANTHER" id="PTHR43394">
    <property type="entry name" value="ATP-DEPENDENT PERMEASE MDL1, MITOCHONDRIAL"/>
    <property type="match status" value="1"/>
</dbReference>
<keyword evidence="7 8" id="KW-0472">Membrane</keyword>
<protein>
    <submittedName>
        <fullName evidence="11">ABC transporter ATP-binding protein</fullName>
    </submittedName>
</protein>
<dbReference type="CDD" id="cd03254">
    <property type="entry name" value="ABCC_Glucan_exporter_like"/>
    <property type="match status" value="1"/>
</dbReference>
<evidence type="ECO:0000313" key="11">
    <source>
        <dbReference type="EMBL" id="MDA3734210.1"/>
    </source>
</evidence>
<dbReference type="PANTHER" id="PTHR43394:SF1">
    <property type="entry name" value="ATP-BINDING CASSETTE SUB-FAMILY B MEMBER 10, MITOCHONDRIAL"/>
    <property type="match status" value="1"/>
</dbReference>
<feature type="transmembrane region" description="Helical" evidence="8">
    <location>
        <begin position="239"/>
        <end position="259"/>
    </location>
</feature>
<dbReference type="PROSITE" id="PS50929">
    <property type="entry name" value="ABC_TM1F"/>
    <property type="match status" value="1"/>
</dbReference>
<evidence type="ECO:0000256" key="6">
    <source>
        <dbReference type="ARBA" id="ARBA00022989"/>
    </source>
</evidence>
<feature type="transmembrane region" description="Helical" evidence="8">
    <location>
        <begin position="161"/>
        <end position="181"/>
    </location>
</feature>
<evidence type="ECO:0000259" key="10">
    <source>
        <dbReference type="PROSITE" id="PS50929"/>
    </source>
</evidence>
<dbReference type="SUPFAM" id="SSF52540">
    <property type="entry name" value="P-loop containing nucleoside triphosphate hydrolases"/>
    <property type="match status" value="1"/>
</dbReference>
<keyword evidence="2" id="KW-0813">Transport</keyword>
<evidence type="ECO:0000256" key="3">
    <source>
        <dbReference type="ARBA" id="ARBA00022692"/>
    </source>
</evidence>
<gene>
    <name evidence="11" type="ORF">PBV87_22305</name>
</gene>
<evidence type="ECO:0000313" key="12">
    <source>
        <dbReference type="Proteomes" id="UP001169242"/>
    </source>
</evidence>
<sequence>MKTQDSRLIRRLLAYAKPYKGWFFVVLALMLISTVADLAKPVLIGNAVDLFTEGYKTPYIAVTDSEGTVTFEGENIRQLQANDVVDTVHQMIQYKNVYYWIDEMKLEDSKALEGMTPEDYSQALTIQTEGVSLELNGNTYEGRVLLKEELKVLRSLNLPELGRLAILFLLVLVISFGFLYLQAMILQYIGQKIILAVRHEIYEKMLYLPDRFYHQNPIGKLVTRVTNDTETLNEMYTSVLVNLLKQVLFLLGVMVMMLATDVRTALWVFALIPLVVGATFVYKYFSRIAYRDVRNRLTQMNTFLSEHISGMRIIQIFTREDAKVKQMKSINTKLYKAGMREMTAFMLFRPFIFVLSTVGVGLVLLVGGNSVLKGAMSVGALIIMVSYTKDFFGPIEQLAENFSVLQSALASAEKIFTILDEENEINNGTYKIEKGFNGSIEFKNVWFAYEEEEWILKDVSFTIEAGQKVAFVGATGAGKTSILSLICRYYDIQKGQILIDGRDIKEYDIASLRSQVGQVLQDVFMFTGDVKSNIRLGNDTISQETIEKASKLVNAHEFIERLPQKYNEKVLERGASLSTGQRQLISFARAVAYNPKIFILDEATANIDTETESLIQDALYKMMEGRTTLMVAHRLSTIQHADNIIVLHKGKIREMGNHQTLLSNKGIYYNLYQLALQSQVMS</sequence>
<dbReference type="Pfam" id="PF00005">
    <property type="entry name" value="ABC_tran"/>
    <property type="match status" value="1"/>
</dbReference>
<comment type="subcellular location">
    <subcellularLocation>
        <location evidence="1">Cell membrane</location>
        <topology evidence="1">Multi-pass membrane protein</topology>
    </subcellularLocation>
</comment>
<feature type="transmembrane region" description="Helical" evidence="8">
    <location>
        <begin position="21"/>
        <end position="39"/>
    </location>
</feature>
<evidence type="ECO:0000256" key="5">
    <source>
        <dbReference type="ARBA" id="ARBA00022840"/>
    </source>
</evidence>
<evidence type="ECO:0000256" key="7">
    <source>
        <dbReference type="ARBA" id="ARBA00023136"/>
    </source>
</evidence>
<dbReference type="GO" id="GO:0005524">
    <property type="term" value="F:ATP binding"/>
    <property type="evidence" value="ECO:0007669"/>
    <property type="project" value="UniProtKB-KW"/>
</dbReference>
<reference evidence="11" key="1">
    <citation type="journal article" date="2023" name="Int. J. Syst. Evol. Microbiol.">
        <title>&lt;i&gt;Holtiella tumoricola&lt;/i&gt; gen. nov. sp. nov., isolated from a human clinical sample.</title>
        <authorList>
            <person name="Allen-Vercoe E."/>
            <person name="Daigneault M.C."/>
            <person name="Vancuren S.J."/>
            <person name="Cochrane K."/>
            <person name="O'Neal L.L."/>
            <person name="Sankaranarayanan K."/>
            <person name="Lawson P.A."/>
        </authorList>
    </citation>
    <scope>NUCLEOTIDE SEQUENCE</scope>
    <source>
        <strain evidence="11">CC70A</strain>
    </source>
</reference>
<dbReference type="InterPro" id="IPR039421">
    <property type="entry name" value="Type_1_exporter"/>
</dbReference>
<name>A0AA42J3H9_9FIRM</name>
<dbReference type="PROSITE" id="PS50893">
    <property type="entry name" value="ABC_TRANSPORTER_2"/>
    <property type="match status" value="1"/>
</dbReference>
<evidence type="ECO:0000256" key="1">
    <source>
        <dbReference type="ARBA" id="ARBA00004651"/>
    </source>
</evidence>
<dbReference type="FunFam" id="3.40.50.300:FF:000287">
    <property type="entry name" value="Multidrug ABC transporter ATP-binding protein"/>
    <property type="match status" value="1"/>
</dbReference>
<dbReference type="CDD" id="cd18544">
    <property type="entry name" value="ABC_6TM_TmrA_like"/>
    <property type="match status" value="1"/>
</dbReference>
<dbReference type="GO" id="GO:0016887">
    <property type="term" value="F:ATP hydrolysis activity"/>
    <property type="evidence" value="ECO:0007669"/>
    <property type="project" value="InterPro"/>
</dbReference>
<evidence type="ECO:0000256" key="4">
    <source>
        <dbReference type="ARBA" id="ARBA00022741"/>
    </source>
</evidence>
<comment type="caution">
    <text evidence="11">The sequence shown here is derived from an EMBL/GenBank/DDBJ whole genome shotgun (WGS) entry which is preliminary data.</text>
</comment>
<dbReference type="RefSeq" id="WP_271013798.1">
    <property type="nucleotide sequence ID" value="NZ_JAQIFT010000074.1"/>
</dbReference>
<dbReference type="InterPro" id="IPR036640">
    <property type="entry name" value="ABC1_TM_sf"/>
</dbReference>
<keyword evidence="12" id="KW-1185">Reference proteome</keyword>
<dbReference type="InterPro" id="IPR003593">
    <property type="entry name" value="AAA+_ATPase"/>
</dbReference>
<keyword evidence="3 8" id="KW-0812">Transmembrane</keyword>
<evidence type="ECO:0000256" key="8">
    <source>
        <dbReference type="SAM" id="Phobius"/>
    </source>
</evidence>